<dbReference type="GO" id="GO:0004177">
    <property type="term" value="F:aminopeptidase activity"/>
    <property type="evidence" value="ECO:0007669"/>
    <property type="project" value="UniProtKB-KW"/>
</dbReference>
<evidence type="ECO:0000256" key="5">
    <source>
        <dbReference type="ARBA" id="ARBA00022723"/>
    </source>
</evidence>
<proteinExistence type="inferred from homology"/>
<sequence>MEKEKSAGELLQEKLLLNRKNIGMTADDASEQAAQDFCEPYKAFLDACKMEREAVSWIVKKAREAGYAPFDPKAAYRPGDRVYYNNRGKALILTTFGTRPLADGVRIMASHIDSPRLDLKPNPLYEEAQIAFFKTHYYGGIKKYQWGAIPLALHGVIVKKDGETITCAIGEDDGDPVFTVTDLLPHLAAEQMKRPLKDGLKGEELNVLVGCRPFKDDKASEKVKLNIIRLLNEKYGIVEADFLSAELCVVPQFKARDIGFDRSMIGAYGHDDRVCAYTSLMAAMEVKAPAYTTVTVFADKEETGSDGNTGLNSSYLKFFIKSLAAQQGLSGREVLSKSTCLSADVNAAFDPTFGDTLEKRNCSYVNYGVVVTQYTGSGGKYGTSQASAEFMAQVRRVLDGAGVVWQTGELGKVDLGGGGTVAKYVAALDVDVVDVGVPVLSMHAPFEVVSKADVYQTYRAFKAYIEAQ</sequence>
<keyword evidence="5 9" id="KW-0479">Metal-binding</keyword>
<dbReference type="EMBL" id="QVME01000004">
    <property type="protein sequence ID" value="RGE67812.1"/>
    <property type="molecule type" value="Genomic_DNA"/>
</dbReference>
<evidence type="ECO:0000313" key="14">
    <source>
        <dbReference type="Proteomes" id="UP000260828"/>
    </source>
</evidence>
<keyword evidence="8 9" id="KW-0482">Metalloprotease</keyword>
<dbReference type="EC" id="3.4.11.-" evidence="10"/>
<dbReference type="NCBIfam" id="NF002600">
    <property type="entry name" value="PRK02256.1"/>
    <property type="match status" value="1"/>
</dbReference>
<dbReference type="PRINTS" id="PR00932">
    <property type="entry name" value="AMINO1PTASE"/>
</dbReference>
<gene>
    <name evidence="11" type="primary">apeA</name>
    <name evidence="12" type="ORF">DXC40_10045</name>
    <name evidence="11" type="ORF">ERS852551_03426</name>
</gene>
<evidence type="ECO:0000256" key="9">
    <source>
        <dbReference type="RuleBase" id="RU004386"/>
    </source>
</evidence>
<dbReference type="SUPFAM" id="SSF101821">
    <property type="entry name" value="Aminopeptidase/glucanase lid domain"/>
    <property type="match status" value="1"/>
</dbReference>
<protein>
    <recommendedName>
        <fullName evidence="10">M18 family aminopeptidase</fullName>
        <ecNumber evidence="10">3.4.11.-</ecNumber>
    </recommendedName>
</protein>
<evidence type="ECO:0000256" key="7">
    <source>
        <dbReference type="ARBA" id="ARBA00022833"/>
    </source>
</evidence>
<evidence type="ECO:0000256" key="4">
    <source>
        <dbReference type="ARBA" id="ARBA00022670"/>
    </source>
</evidence>
<keyword evidence="3 9" id="KW-0031">Aminopeptidase</keyword>
<evidence type="ECO:0000313" key="11">
    <source>
        <dbReference type="EMBL" id="CUQ17708.1"/>
    </source>
</evidence>
<evidence type="ECO:0000256" key="1">
    <source>
        <dbReference type="ARBA" id="ARBA00001947"/>
    </source>
</evidence>
<dbReference type="Proteomes" id="UP000095765">
    <property type="component" value="Unassembled WGS sequence"/>
</dbReference>
<dbReference type="GO" id="GO:0006508">
    <property type="term" value="P:proteolysis"/>
    <property type="evidence" value="ECO:0007669"/>
    <property type="project" value="UniProtKB-KW"/>
</dbReference>
<accession>A0A174UCH1</accession>
<evidence type="ECO:0000256" key="3">
    <source>
        <dbReference type="ARBA" id="ARBA00022438"/>
    </source>
</evidence>
<evidence type="ECO:0000256" key="2">
    <source>
        <dbReference type="ARBA" id="ARBA00008290"/>
    </source>
</evidence>
<keyword evidence="4 9" id="KW-0645">Protease</keyword>
<dbReference type="RefSeq" id="WP_006873002.1">
    <property type="nucleotide sequence ID" value="NZ_CABIWA010000001.1"/>
</dbReference>
<evidence type="ECO:0000256" key="8">
    <source>
        <dbReference type="ARBA" id="ARBA00023049"/>
    </source>
</evidence>
<reference evidence="12 14" key="2">
    <citation type="submission" date="2018-08" db="EMBL/GenBank/DDBJ databases">
        <title>A genome reference for cultivated species of the human gut microbiota.</title>
        <authorList>
            <person name="Zou Y."/>
            <person name="Xue W."/>
            <person name="Luo G."/>
        </authorList>
    </citation>
    <scope>NUCLEOTIDE SEQUENCE [LARGE SCALE GENOMIC DNA]</scope>
    <source>
        <strain evidence="12 14">TF05-12AC</strain>
    </source>
</reference>
<dbReference type="GO" id="GO:0005737">
    <property type="term" value="C:cytoplasm"/>
    <property type="evidence" value="ECO:0007669"/>
    <property type="project" value="UniProtKB-ARBA"/>
</dbReference>
<dbReference type="GO" id="GO:0008237">
    <property type="term" value="F:metallopeptidase activity"/>
    <property type="evidence" value="ECO:0007669"/>
    <property type="project" value="UniProtKB-KW"/>
</dbReference>
<dbReference type="InterPro" id="IPR023358">
    <property type="entry name" value="Peptidase_M18_dom2"/>
</dbReference>
<reference evidence="11 13" key="1">
    <citation type="submission" date="2015-09" db="EMBL/GenBank/DDBJ databases">
        <authorList>
            <consortium name="Pathogen Informatics"/>
        </authorList>
    </citation>
    <scope>NUCLEOTIDE SEQUENCE [LARGE SCALE GENOMIC DNA]</scope>
    <source>
        <strain evidence="11 13">2789STDY5834939</strain>
    </source>
</reference>
<evidence type="ECO:0000313" key="13">
    <source>
        <dbReference type="Proteomes" id="UP000095765"/>
    </source>
</evidence>
<dbReference type="Gene3D" id="2.30.250.10">
    <property type="entry name" value="Aminopeptidase i, Domain 2"/>
    <property type="match status" value="1"/>
</dbReference>
<dbReference type="InterPro" id="IPR001948">
    <property type="entry name" value="Peptidase_M18"/>
</dbReference>
<dbReference type="GO" id="GO:0008270">
    <property type="term" value="F:zinc ion binding"/>
    <property type="evidence" value="ECO:0007669"/>
    <property type="project" value="InterPro"/>
</dbReference>
<dbReference type="Gene3D" id="3.40.630.10">
    <property type="entry name" value="Zn peptidases"/>
    <property type="match status" value="1"/>
</dbReference>
<evidence type="ECO:0000313" key="12">
    <source>
        <dbReference type="EMBL" id="RGE67812.1"/>
    </source>
</evidence>
<keyword evidence="6 9" id="KW-0378">Hydrolase</keyword>
<comment type="similarity">
    <text evidence="2 9">Belongs to the peptidase M18 family.</text>
</comment>
<dbReference type="AlphaFoldDB" id="A0A174UCH1"/>
<evidence type="ECO:0000256" key="10">
    <source>
        <dbReference type="RuleBase" id="RU004387"/>
    </source>
</evidence>
<dbReference type="OrthoDB" id="89722at2"/>
<dbReference type="PANTHER" id="PTHR28570">
    <property type="entry name" value="ASPARTYL AMINOPEPTIDASE"/>
    <property type="match status" value="1"/>
</dbReference>
<dbReference type="Proteomes" id="UP000260828">
    <property type="component" value="Unassembled WGS sequence"/>
</dbReference>
<keyword evidence="7 9" id="KW-0862">Zinc</keyword>
<comment type="cofactor">
    <cofactor evidence="1 10">
        <name>Zn(2+)</name>
        <dbReference type="ChEBI" id="CHEBI:29105"/>
    </cofactor>
</comment>
<name>A0A174UCH1_9FIRM</name>
<evidence type="ECO:0000256" key="6">
    <source>
        <dbReference type="ARBA" id="ARBA00022801"/>
    </source>
</evidence>
<dbReference type="EMBL" id="CZBE01000033">
    <property type="protein sequence ID" value="CUQ17708.1"/>
    <property type="molecule type" value="Genomic_DNA"/>
</dbReference>
<dbReference type="SUPFAM" id="SSF53187">
    <property type="entry name" value="Zn-dependent exopeptidases"/>
    <property type="match status" value="1"/>
</dbReference>
<dbReference type="Pfam" id="PF02127">
    <property type="entry name" value="Peptidase_M18"/>
    <property type="match status" value="1"/>
</dbReference>
<dbReference type="PANTHER" id="PTHR28570:SF2">
    <property type="entry name" value="M18 FAMILY AMINOPEPTIDASE 1-RELATED"/>
    <property type="match status" value="1"/>
</dbReference>
<organism evidence="11 13">
    <name type="scientific">Anaerotruncus colihominis</name>
    <dbReference type="NCBI Taxonomy" id="169435"/>
    <lineage>
        <taxon>Bacteria</taxon>
        <taxon>Bacillati</taxon>
        <taxon>Bacillota</taxon>
        <taxon>Clostridia</taxon>
        <taxon>Eubacteriales</taxon>
        <taxon>Oscillospiraceae</taxon>
        <taxon>Anaerotruncus</taxon>
    </lineage>
</organism>